<keyword evidence="12" id="KW-1185">Reference proteome</keyword>
<keyword evidence="7 9" id="KW-0472">Membrane</keyword>
<keyword evidence="6 9" id="KW-1133">Transmembrane helix</keyword>
<keyword evidence="3" id="KW-0050">Antiport</keyword>
<keyword evidence="4" id="KW-1003">Cell membrane</keyword>
<dbReference type="InterPro" id="IPR018461">
    <property type="entry name" value="Na/H_Antiport_NhaC-like_C"/>
</dbReference>
<feature type="transmembrane region" description="Helical" evidence="9">
    <location>
        <begin position="243"/>
        <end position="261"/>
    </location>
</feature>
<dbReference type="PANTHER" id="PTHR33451">
    <property type="entry name" value="MALATE-2H(+)/NA(+)-LACTATE ANTIPORTER"/>
    <property type="match status" value="1"/>
</dbReference>
<feature type="domain" description="Na+/H+ antiporter NhaC-like C-terminal" evidence="10">
    <location>
        <begin position="149"/>
        <end position="424"/>
    </location>
</feature>
<evidence type="ECO:0000313" key="11">
    <source>
        <dbReference type="EMBL" id="MFE4107747.1"/>
    </source>
</evidence>
<dbReference type="Pfam" id="PF03553">
    <property type="entry name" value="Na_H_antiporter"/>
    <property type="match status" value="1"/>
</dbReference>
<evidence type="ECO:0000256" key="9">
    <source>
        <dbReference type="SAM" id="Phobius"/>
    </source>
</evidence>
<feature type="transmembrane region" description="Helical" evidence="9">
    <location>
        <begin position="178"/>
        <end position="199"/>
    </location>
</feature>
<feature type="transmembrane region" description="Helical" evidence="9">
    <location>
        <begin position="211"/>
        <end position="236"/>
    </location>
</feature>
<evidence type="ECO:0000313" key="12">
    <source>
        <dbReference type="Proteomes" id="UP001600165"/>
    </source>
</evidence>
<dbReference type="Proteomes" id="UP001600165">
    <property type="component" value="Unassembled WGS sequence"/>
</dbReference>
<gene>
    <name evidence="11" type="ORF">ACFVKH_15775</name>
</gene>
<keyword evidence="5 9" id="KW-0812">Transmembrane</keyword>
<reference evidence="11 12" key="1">
    <citation type="submission" date="2024-10" db="EMBL/GenBank/DDBJ databases">
        <authorList>
            <person name="Ratan Roy A."/>
            <person name="Morales Sandoval P.H."/>
            <person name="De Los Santos Villalobos S."/>
            <person name="Chakraborty S."/>
            <person name="Mukherjee J."/>
        </authorList>
    </citation>
    <scope>NUCLEOTIDE SEQUENCE [LARGE SCALE GENOMIC DNA]</scope>
    <source>
        <strain evidence="11 12">S1</strain>
    </source>
</reference>
<comment type="caution">
    <text evidence="11">The sequence shown here is derived from an EMBL/GenBank/DDBJ whole genome shotgun (WGS) entry which is preliminary data.</text>
</comment>
<dbReference type="InterPro" id="IPR052180">
    <property type="entry name" value="NhaC_Na-H+_Antiporter"/>
</dbReference>
<organism evidence="11 12">
    <name type="scientific">Almyronema epifaneia S1</name>
    <dbReference type="NCBI Taxonomy" id="2991925"/>
    <lineage>
        <taxon>Bacteria</taxon>
        <taxon>Bacillati</taxon>
        <taxon>Cyanobacteriota</taxon>
        <taxon>Cyanophyceae</taxon>
        <taxon>Nodosilineales</taxon>
        <taxon>Nodosilineaceae</taxon>
        <taxon>Almyronema</taxon>
        <taxon>Almyronema epifaneia</taxon>
    </lineage>
</organism>
<comment type="subcellular location">
    <subcellularLocation>
        <location evidence="1">Cell membrane</location>
        <topology evidence="1">Multi-pass membrane protein</topology>
    </subcellularLocation>
</comment>
<evidence type="ECO:0000259" key="10">
    <source>
        <dbReference type="Pfam" id="PF03553"/>
    </source>
</evidence>
<feature type="transmembrane region" description="Helical" evidence="9">
    <location>
        <begin position="57"/>
        <end position="79"/>
    </location>
</feature>
<evidence type="ECO:0000256" key="5">
    <source>
        <dbReference type="ARBA" id="ARBA00022692"/>
    </source>
</evidence>
<comment type="similarity">
    <text evidence="8">Belongs to the NhaC Na(+)/H(+) (TC 2.A.35) antiporter family.</text>
</comment>
<keyword evidence="2" id="KW-0813">Transport</keyword>
<evidence type="ECO:0000256" key="8">
    <source>
        <dbReference type="ARBA" id="ARBA00038435"/>
    </source>
</evidence>
<evidence type="ECO:0000256" key="4">
    <source>
        <dbReference type="ARBA" id="ARBA00022475"/>
    </source>
</evidence>
<name>A0ABW6IHQ5_9CYAN</name>
<evidence type="ECO:0000256" key="3">
    <source>
        <dbReference type="ARBA" id="ARBA00022449"/>
    </source>
</evidence>
<sequence length="454" mass="47953">MDFVLGLLLLLGVLIVTVMQGGSLLVPLSVANGVFVGLYWRRGFALGQLLQMLVAGARQSVAVVVILLLIGLVVATWIAAGTVPALVYYGVSLIQADYFVLSAFLLTAAVSVVIGTSFGAVGTIGIALMIVARSSDVSVPLATGAIIAGAYVGDRCSPLSSSAHLVAGLTQTQLYSNLYNMVLTSLAPLLVSGLIYAFWPHKAIELTTNHPLTAAILAQFQLGWLPFLPAVIVLGLASWRVPVRLTLLLSWLAALAIAWQYQGYALGELVQFMVSGYQLPEPAALHDVLQGGGLLSMGQVCLMVLASTALAGLLAGTQALQSLQRPLLKLAQNGHLFAGTLLAGVISAAIGCTQTIAIVLTYQLMHQPYTQAKLNPHQLAVDIEDTAVVVSPLIPWNIAGLVPAAILDSQASFIPYAIYLYLLPLAGLWLRPRSWFSLPAVRPLGQSKPPPTNR</sequence>
<evidence type="ECO:0000256" key="6">
    <source>
        <dbReference type="ARBA" id="ARBA00022989"/>
    </source>
</evidence>
<evidence type="ECO:0000256" key="7">
    <source>
        <dbReference type="ARBA" id="ARBA00023136"/>
    </source>
</evidence>
<evidence type="ECO:0000256" key="1">
    <source>
        <dbReference type="ARBA" id="ARBA00004651"/>
    </source>
</evidence>
<dbReference type="PANTHER" id="PTHR33451:SF3">
    <property type="entry name" value="MALATE-2H(+)_NA(+)-LACTATE ANTIPORTER"/>
    <property type="match status" value="1"/>
</dbReference>
<feature type="transmembrane region" description="Helical" evidence="9">
    <location>
        <begin position="336"/>
        <end position="360"/>
    </location>
</feature>
<feature type="transmembrane region" description="Helical" evidence="9">
    <location>
        <begin position="294"/>
        <end position="315"/>
    </location>
</feature>
<accession>A0ABW6IHQ5</accession>
<dbReference type="RefSeq" id="WP_377966765.1">
    <property type="nucleotide sequence ID" value="NZ_JBHZOL010000091.1"/>
</dbReference>
<dbReference type="EMBL" id="JBHZOL010000091">
    <property type="protein sequence ID" value="MFE4107747.1"/>
    <property type="molecule type" value="Genomic_DNA"/>
</dbReference>
<protein>
    <submittedName>
        <fullName evidence="11">Na+/H+ antiporter NhaC family protein</fullName>
    </submittedName>
</protein>
<evidence type="ECO:0000256" key="2">
    <source>
        <dbReference type="ARBA" id="ARBA00022448"/>
    </source>
</evidence>
<proteinExistence type="inferred from homology"/>
<feature type="transmembrane region" description="Helical" evidence="9">
    <location>
        <begin position="413"/>
        <end position="430"/>
    </location>
</feature>